<reference evidence="1" key="1">
    <citation type="submission" date="2023-07" db="EMBL/GenBank/DDBJ databases">
        <title>Comparative genomics of wheat-associated soil bacteria to identify genetic determinants of phenazine resistance.</title>
        <authorList>
            <person name="Mouncey N."/>
        </authorList>
    </citation>
    <scope>NUCLEOTIDE SEQUENCE</scope>
    <source>
        <strain evidence="1">V4I22</strain>
    </source>
</reference>
<gene>
    <name evidence="1" type="ORF">QFZ22_000999</name>
</gene>
<name>A0AAW8F4F0_9ACTN</name>
<dbReference type="RefSeq" id="WP_306972520.1">
    <property type="nucleotide sequence ID" value="NZ_JAUSZV010000005.1"/>
</dbReference>
<sequence length="40" mass="4283">MATTTPAQLTLHGPAEPVWRVAGRGAGEERRSLEALPKAR</sequence>
<comment type="caution">
    <text evidence="1">The sequence shown here is derived from an EMBL/GenBank/DDBJ whole genome shotgun (WGS) entry which is preliminary data.</text>
</comment>
<protein>
    <submittedName>
        <fullName evidence="1">Uncharacterized protein</fullName>
    </submittedName>
</protein>
<dbReference type="Proteomes" id="UP001234216">
    <property type="component" value="Unassembled WGS sequence"/>
</dbReference>
<proteinExistence type="predicted"/>
<evidence type="ECO:0000313" key="2">
    <source>
        <dbReference type="Proteomes" id="UP001234216"/>
    </source>
</evidence>
<dbReference type="EMBL" id="JAUSZV010000005">
    <property type="protein sequence ID" value="MDQ0905014.1"/>
    <property type="molecule type" value="Genomic_DNA"/>
</dbReference>
<evidence type="ECO:0000313" key="1">
    <source>
        <dbReference type="EMBL" id="MDQ0905014.1"/>
    </source>
</evidence>
<organism evidence="1 2">
    <name type="scientific">Streptomyces canus</name>
    <dbReference type="NCBI Taxonomy" id="58343"/>
    <lineage>
        <taxon>Bacteria</taxon>
        <taxon>Bacillati</taxon>
        <taxon>Actinomycetota</taxon>
        <taxon>Actinomycetes</taxon>
        <taxon>Kitasatosporales</taxon>
        <taxon>Streptomycetaceae</taxon>
        <taxon>Streptomyces</taxon>
        <taxon>Streptomyces aurantiacus group</taxon>
    </lineage>
</organism>
<accession>A0AAW8F4F0</accession>
<dbReference type="AlphaFoldDB" id="A0AAW8F4F0"/>